<keyword evidence="7 15" id="KW-0808">Transferase</keyword>
<evidence type="ECO:0000256" key="10">
    <source>
        <dbReference type="ARBA" id="ARBA00023098"/>
    </source>
</evidence>
<evidence type="ECO:0000256" key="12">
    <source>
        <dbReference type="ARBA" id="ARBA00023209"/>
    </source>
</evidence>
<evidence type="ECO:0000313" key="18">
    <source>
        <dbReference type="Proteomes" id="UP001431449"/>
    </source>
</evidence>
<evidence type="ECO:0000256" key="9">
    <source>
        <dbReference type="ARBA" id="ARBA00022989"/>
    </source>
</evidence>
<dbReference type="InterPro" id="IPR000462">
    <property type="entry name" value="CDP-OH_P_trans"/>
</dbReference>
<dbReference type="InterPro" id="IPR004570">
    <property type="entry name" value="Phosphatidylglycerol_P_synth"/>
</dbReference>
<dbReference type="PROSITE" id="PS00379">
    <property type="entry name" value="CDP_ALCOHOL_P_TRANSF"/>
    <property type="match status" value="1"/>
</dbReference>
<dbReference type="EMBL" id="JALNMH010000006">
    <property type="protein sequence ID" value="MCK7593678.1"/>
    <property type="molecule type" value="Genomic_DNA"/>
</dbReference>
<keyword evidence="18" id="KW-1185">Reference proteome</keyword>
<dbReference type="InterPro" id="IPR043130">
    <property type="entry name" value="CDP-OH_PTrfase_TM_dom"/>
</dbReference>
<accession>A0ABT0GGK9</accession>
<evidence type="ECO:0000256" key="11">
    <source>
        <dbReference type="ARBA" id="ARBA00023136"/>
    </source>
</evidence>
<feature type="transmembrane region" description="Helical" evidence="16">
    <location>
        <begin position="89"/>
        <end position="109"/>
    </location>
</feature>
<dbReference type="EC" id="2.7.8.5" evidence="4"/>
<name>A0ABT0GGK9_9GAMM</name>
<dbReference type="Pfam" id="PF01066">
    <property type="entry name" value="CDP-OH_P_transf"/>
    <property type="match status" value="1"/>
</dbReference>
<dbReference type="Gene3D" id="1.20.120.1760">
    <property type="match status" value="1"/>
</dbReference>
<evidence type="ECO:0000256" key="5">
    <source>
        <dbReference type="ARBA" id="ARBA00014944"/>
    </source>
</evidence>
<comment type="subcellular location">
    <subcellularLocation>
        <location evidence="1">Membrane</location>
        <topology evidence="1">Multi-pass membrane protein</topology>
    </subcellularLocation>
</comment>
<dbReference type="PIRSF" id="PIRSF000847">
    <property type="entry name" value="Phos_ph_gly_syn"/>
    <property type="match status" value="1"/>
</dbReference>
<dbReference type="Proteomes" id="UP001431449">
    <property type="component" value="Unassembled WGS sequence"/>
</dbReference>
<comment type="caution">
    <text evidence="17">The sequence shown here is derived from an EMBL/GenBank/DDBJ whole genome shotgun (WGS) entry which is preliminary data.</text>
</comment>
<sequence length="187" mass="20388">MIWRQIPNGLTALRILLVPLIVLQLLQRDFALAAVLFAVAALSDGLDGLLARRFGWQTRLGGLLDPLADKLLVNACFGSLWWLGEVPGWLPALVLARDAVIVAGAVAYHWRVAALDAAPTLLGKATTVAQTGFLWFAMIDLGLDRSSSPWWPWGVGVVIALIAASGIDYVVRWTRRAREARPSRSEP</sequence>
<dbReference type="PANTHER" id="PTHR14269">
    <property type="entry name" value="CDP-DIACYLGLYCEROL--GLYCEROL-3-PHOSPHATE 3-PHOSPHATIDYLTRANSFERASE-RELATED"/>
    <property type="match status" value="1"/>
</dbReference>
<evidence type="ECO:0000256" key="16">
    <source>
        <dbReference type="SAM" id="Phobius"/>
    </source>
</evidence>
<reference evidence="17" key="1">
    <citation type="submission" date="2022-04" db="EMBL/GenBank/DDBJ databases">
        <title>Lysobacter sp. CAU 1642 isolated from sea sand.</title>
        <authorList>
            <person name="Kim W."/>
        </authorList>
    </citation>
    <scope>NUCLEOTIDE SEQUENCE</scope>
    <source>
        <strain evidence="17">CAU 1642</strain>
    </source>
</reference>
<evidence type="ECO:0000256" key="6">
    <source>
        <dbReference type="ARBA" id="ARBA00022516"/>
    </source>
</evidence>
<keyword evidence="8 16" id="KW-0812">Transmembrane</keyword>
<feature type="transmembrane region" description="Helical" evidence="16">
    <location>
        <begin position="121"/>
        <end position="138"/>
    </location>
</feature>
<gene>
    <name evidence="17" type="ORF">M0G41_08350</name>
</gene>
<evidence type="ECO:0000256" key="13">
    <source>
        <dbReference type="ARBA" id="ARBA00023264"/>
    </source>
</evidence>
<keyword evidence="10" id="KW-0443">Lipid metabolism</keyword>
<evidence type="ECO:0000256" key="1">
    <source>
        <dbReference type="ARBA" id="ARBA00004141"/>
    </source>
</evidence>
<evidence type="ECO:0000256" key="7">
    <source>
        <dbReference type="ARBA" id="ARBA00022679"/>
    </source>
</evidence>
<evidence type="ECO:0000256" key="3">
    <source>
        <dbReference type="ARBA" id="ARBA00010441"/>
    </source>
</evidence>
<dbReference type="RefSeq" id="WP_248207710.1">
    <property type="nucleotide sequence ID" value="NZ_JALNMH010000006.1"/>
</dbReference>
<evidence type="ECO:0000256" key="2">
    <source>
        <dbReference type="ARBA" id="ARBA00005042"/>
    </source>
</evidence>
<keyword evidence="9 16" id="KW-1133">Transmembrane helix</keyword>
<comment type="similarity">
    <text evidence="3 15">Belongs to the CDP-alcohol phosphatidyltransferase class-I family.</text>
</comment>
<evidence type="ECO:0000256" key="15">
    <source>
        <dbReference type="RuleBase" id="RU003750"/>
    </source>
</evidence>
<keyword evidence="6" id="KW-0444">Lipid biosynthesis</keyword>
<keyword evidence="13" id="KW-1208">Phospholipid metabolism</keyword>
<comment type="catalytic activity">
    <reaction evidence="14">
        <text>a CDP-1,2-diacyl-sn-glycerol + sn-glycerol 3-phosphate = a 1,2-diacyl-sn-glycero-3-phospho-(1'-sn-glycero-3'-phosphate) + CMP + H(+)</text>
        <dbReference type="Rhea" id="RHEA:12593"/>
        <dbReference type="ChEBI" id="CHEBI:15378"/>
        <dbReference type="ChEBI" id="CHEBI:57597"/>
        <dbReference type="ChEBI" id="CHEBI:58332"/>
        <dbReference type="ChEBI" id="CHEBI:60110"/>
        <dbReference type="ChEBI" id="CHEBI:60377"/>
        <dbReference type="EC" id="2.7.8.5"/>
    </reaction>
</comment>
<feature type="transmembrane region" description="Helical" evidence="16">
    <location>
        <begin position="150"/>
        <end position="171"/>
    </location>
</feature>
<evidence type="ECO:0000256" key="14">
    <source>
        <dbReference type="ARBA" id="ARBA00048586"/>
    </source>
</evidence>
<keyword evidence="11 16" id="KW-0472">Membrane</keyword>
<comment type="pathway">
    <text evidence="2">Phospholipid metabolism; phosphatidylglycerol biosynthesis; phosphatidylglycerol from CDP-diacylglycerol: step 1/2.</text>
</comment>
<keyword evidence="12" id="KW-0594">Phospholipid biosynthesis</keyword>
<protein>
    <recommendedName>
        <fullName evidence="5">CDP-diacylglycerol--glycerol-3-phosphate 3-phosphatidyltransferase</fullName>
        <ecNumber evidence="4">2.7.8.5</ecNumber>
    </recommendedName>
</protein>
<proteinExistence type="inferred from homology"/>
<evidence type="ECO:0000256" key="8">
    <source>
        <dbReference type="ARBA" id="ARBA00022692"/>
    </source>
</evidence>
<dbReference type="PANTHER" id="PTHR14269:SF11">
    <property type="entry name" value="CDP-DIACYLGLYCEROL--GLYCEROL-3-PHOSPHATE 3-PHOSPHATIDYLTRANSFERASE"/>
    <property type="match status" value="1"/>
</dbReference>
<evidence type="ECO:0000256" key="4">
    <source>
        <dbReference type="ARBA" id="ARBA00013170"/>
    </source>
</evidence>
<evidence type="ECO:0000313" key="17">
    <source>
        <dbReference type="EMBL" id="MCK7593678.1"/>
    </source>
</evidence>
<dbReference type="InterPro" id="IPR050324">
    <property type="entry name" value="CDP-alcohol_PTase-I"/>
</dbReference>
<dbReference type="InterPro" id="IPR048254">
    <property type="entry name" value="CDP_ALCOHOL_P_TRANSF_CS"/>
</dbReference>
<organism evidence="17 18">
    <name type="scientific">Pseudomarimonas salicorniae</name>
    <dbReference type="NCBI Taxonomy" id="2933270"/>
    <lineage>
        <taxon>Bacteria</taxon>
        <taxon>Pseudomonadati</taxon>
        <taxon>Pseudomonadota</taxon>
        <taxon>Gammaproteobacteria</taxon>
        <taxon>Lysobacterales</taxon>
        <taxon>Lysobacteraceae</taxon>
        <taxon>Pseudomarimonas</taxon>
    </lineage>
</organism>